<organism evidence="1 2">
    <name type="scientific">Penicillium capsulatum</name>
    <dbReference type="NCBI Taxonomy" id="69766"/>
    <lineage>
        <taxon>Eukaryota</taxon>
        <taxon>Fungi</taxon>
        <taxon>Dikarya</taxon>
        <taxon>Ascomycota</taxon>
        <taxon>Pezizomycotina</taxon>
        <taxon>Eurotiomycetes</taxon>
        <taxon>Eurotiomycetidae</taxon>
        <taxon>Eurotiales</taxon>
        <taxon>Aspergillaceae</taxon>
        <taxon>Penicillium</taxon>
    </lineage>
</organism>
<dbReference type="InterPro" id="IPR011009">
    <property type="entry name" value="Kinase-like_dom_sf"/>
</dbReference>
<evidence type="ECO:0008006" key="3">
    <source>
        <dbReference type="Google" id="ProtNLM"/>
    </source>
</evidence>
<dbReference type="Gene3D" id="1.10.510.10">
    <property type="entry name" value="Transferase(Phosphotransferase) domain 1"/>
    <property type="match status" value="1"/>
</dbReference>
<name>A0A9W9ISI3_9EURO</name>
<dbReference type="Proteomes" id="UP001146351">
    <property type="component" value="Unassembled WGS sequence"/>
</dbReference>
<reference evidence="1" key="1">
    <citation type="submission" date="2022-11" db="EMBL/GenBank/DDBJ databases">
        <authorList>
            <person name="Petersen C."/>
        </authorList>
    </citation>
    <scope>NUCLEOTIDE SEQUENCE</scope>
    <source>
        <strain evidence="1">IBT 21917</strain>
    </source>
</reference>
<gene>
    <name evidence="1" type="ORF">N7492_001069</name>
</gene>
<accession>A0A9W9ISI3</accession>
<dbReference type="OrthoDB" id="4368961at2759"/>
<dbReference type="AlphaFoldDB" id="A0A9W9ISI3"/>
<comment type="caution">
    <text evidence="1">The sequence shown here is derived from an EMBL/GenBank/DDBJ whole genome shotgun (WGS) entry which is preliminary data.</text>
</comment>
<dbReference type="EMBL" id="JAPQKO010000001">
    <property type="protein sequence ID" value="KAJ5183453.1"/>
    <property type="molecule type" value="Genomic_DNA"/>
</dbReference>
<dbReference type="SUPFAM" id="SSF56112">
    <property type="entry name" value="Protein kinase-like (PK-like)"/>
    <property type="match status" value="1"/>
</dbReference>
<reference evidence="1" key="2">
    <citation type="journal article" date="2023" name="IMA Fungus">
        <title>Comparative genomic study of the Penicillium genus elucidates a diverse pangenome and 15 lateral gene transfer events.</title>
        <authorList>
            <person name="Petersen C."/>
            <person name="Sorensen T."/>
            <person name="Nielsen M.R."/>
            <person name="Sondergaard T.E."/>
            <person name="Sorensen J.L."/>
            <person name="Fitzpatrick D.A."/>
            <person name="Frisvad J.C."/>
            <person name="Nielsen K.L."/>
        </authorList>
    </citation>
    <scope>NUCLEOTIDE SEQUENCE</scope>
    <source>
        <strain evidence="1">IBT 21917</strain>
    </source>
</reference>
<protein>
    <recommendedName>
        <fullName evidence="3">Protein kinase domain-containing protein</fullName>
    </recommendedName>
</protein>
<evidence type="ECO:0000313" key="2">
    <source>
        <dbReference type="Proteomes" id="UP001146351"/>
    </source>
</evidence>
<proteinExistence type="predicted"/>
<sequence length="73" mass="8616">MVSSCIHFQSSSWIAHEDAAVPFTSLEDLEKRLSGIEKESFLHFLRSMLRWLPEDRRTARQLLNDPWLLDSRD</sequence>
<keyword evidence="2" id="KW-1185">Reference proteome</keyword>
<evidence type="ECO:0000313" key="1">
    <source>
        <dbReference type="EMBL" id="KAJ5183453.1"/>
    </source>
</evidence>